<evidence type="ECO:0000313" key="3">
    <source>
        <dbReference type="EMBL" id="KAA9338255.1"/>
    </source>
</evidence>
<gene>
    <name evidence="3" type="ORF">F0P96_05270</name>
</gene>
<dbReference type="GO" id="GO:0006259">
    <property type="term" value="P:DNA metabolic process"/>
    <property type="evidence" value="ECO:0007669"/>
    <property type="project" value="UniProtKB-ARBA"/>
</dbReference>
<comment type="caution">
    <text evidence="3">The sequence shown here is derived from an EMBL/GenBank/DDBJ whole genome shotgun (WGS) entry which is preliminary data.</text>
</comment>
<keyword evidence="4" id="KW-1185">Reference proteome</keyword>
<dbReference type="FunFam" id="3.30.420.10:FF:000045">
    <property type="entry name" value="3'-5' exonuclease DinG"/>
    <property type="match status" value="1"/>
</dbReference>
<name>A0A7L5A3W3_9BACT</name>
<keyword evidence="3" id="KW-0269">Exonuclease</keyword>
<accession>A0A7L5A3W3</accession>
<comment type="function">
    <text evidence="1">DNA polymerase III is a complex, multichain enzyme responsible for most of the replicative synthesis in bacteria. The epsilon subunit contain the editing function and is a proofreading 3'-5' exonuclease.</text>
</comment>
<reference evidence="3 4" key="1">
    <citation type="submission" date="2019-09" db="EMBL/GenBank/DDBJ databases">
        <title>Genome sequence of Hymenobacter sp. M3.</title>
        <authorList>
            <person name="Srinivasan S."/>
        </authorList>
    </citation>
    <scope>NUCLEOTIDE SEQUENCE [LARGE SCALE GENOMIC DNA]</scope>
    <source>
        <strain evidence="3 4">M3</strain>
    </source>
</reference>
<sequence length="205" mass="23203">MQRKIQQDLDELNFTAIDFETATEKRHSACSIGMVQVRGGQIVEQRQYLIRPVELRVSPMNYSIHRISLEQLRTAPQLPELWPLIEPFLHEQLVVAHNASFDMSVLDHTLAAYQLPAPRCHALCSVKLAKAAFPELPRTRLSDLAAHFGLELNHHDSLSDAAACAEVTLRALRSGHPFTFSFAQRELTKGMGTKPRTAQAWRGWR</sequence>
<dbReference type="SUPFAM" id="SSF53098">
    <property type="entry name" value="Ribonuclease H-like"/>
    <property type="match status" value="1"/>
</dbReference>
<comment type="subunit">
    <text evidence="2">DNA polymerase III contains a core (composed of alpha, epsilon and theta chains) that associates with a tau subunit. This core dimerizes to form the POLIII' complex. PolIII' associates with the gamma complex (composed of gamma, delta, delta', psi and chi chains) and with the beta chain to form the complete DNA polymerase III complex.</text>
</comment>
<organism evidence="3 4">
    <name type="scientific">Hymenobacter busanensis</name>
    <dbReference type="NCBI Taxonomy" id="2607656"/>
    <lineage>
        <taxon>Bacteria</taxon>
        <taxon>Pseudomonadati</taxon>
        <taxon>Bacteroidota</taxon>
        <taxon>Cytophagia</taxon>
        <taxon>Cytophagales</taxon>
        <taxon>Hymenobacteraceae</taxon>
        <taxon>Hymenobacter</taxon>
    </lineage>
</organism>
<dbReference type="CDD" id="cd06130">
    <property type="entry name" value="DNA_pol_III_epsilon_like"/>
    <property type="match status" value="1"/>
</dbReference>
<dbReference type="RefSeq" id="WP_151077779.1">
    <property type="nucleotide sequence ID" value="NZ_CP047647.1"/>
</dbReference>
<dbReference type="GO" id="GO:0008408">
    <property type="term" value="F:3'-5' exonuclease activity"/>
    <property type="evidence" value="ECO:0007669"/>
    <property type="project" value="TreeGrafter"/>
</dbReference>
<keyword evidence="3" id="KW-0540">Nuclease</keyword>
<evidence type="ECO:0000313" key="4">
    <source>
        <dbReference type="Proteomes" id="UP000326380"/>
    </source>
</evidence>
<dbReference type="InterPro" id="IPR012337">
    <property type="entry name" value="RNaseH-like_sf"/>
</dbReference>
<dbReference type="EMBL" id="VTWU01000002">
    <property type="protein sequence ID" value="KAA9338255.1"/>
    <property type="molecule type" value="Genomic_DNA"/>
</dbReference>
<dbReference type="InterPro" id="IPR036397">
    <property type="entry name" value="RNaseH_sf"/>
</dbReference>
<dbReference type="GO" id="GO:0003676">
    <property type="term" value="F:nucleic acid binding"/>
    <property type="evidence" value="ECO:0007669"/>
    <property type="project" value="InterPro"/>
</dbReference>
<dbReference type="Pfam" id="PF00929">
    <property type="entry name" value="RNase_T"/>
    <property type="match status" value="1"/>
</dbReference>
<dbReference type="PANTHER" id="PTHR30231:SF42">
    <property type="entry name" value="EXONUCLEASE"/>
    <property type="match status" value="1"/>
</dbReference>
<dbReference type="InterPro" id="IPR013520">
    <property type="entry name" value="Ribonucl_H"/>
</dbReference>
<protein>
    <submittedName>
        <fullName evidence="3">3'-5' exonuclease</fullName>
    </submittedName>
</protein>
<dbReference type="SMART" id="SM00479">
    <property type="entry name" value="EXOIII"/>
    <property type="match status" value="1"/>
</dbReference>
<evidence type="ECO:0000256" key="1">
    <source>
        <dbReference type="ARBA" id="ARBA00025483"/>
    </source>
</evidence>
<dbReference type="GO" id="GO:0005829">
    <property type="term" value="C:cytosol"/>
    <property type="evidence" value="ECO:0007669"/>
    <property type="project" value="TreeGrafter"/>
</dbReference>
<evidence type="ECO:0000256" key="2">
    <source>
        <dbReference type="ARBA" id="ARBA00026073"/>
    </source>
</evidence>
<proteinExistence type="predicted"/>
<dbReference type="Proteomes" id="UP000326380">
    <property type="component" value="Unassembled WGS sequence"/>
</dbReference>
<keyword evidence="3" id="KW-0378">Hydrolase</keyword>
<dbReference type="Gene3D" id="3.30.420.10">
    <property type="entry name" value="Ribonuclease H-like superfamily/Ribonuclease H"/>
    <property type="match status" value="1"/>
</dbReference>
<dbReference type="AlphaFoldDB" id="A0A7L5A3W3"/>
<dbReference type="PANTHER" id="PTHR30231">
    <property type="entry name" value="DNA POLYMERASE III SUBUNIT EPSILON"/>
    <property type="match status" value="1"/>
</dbReference>